<dbReference type="GO" id="GO:0003755">
    <property type="term" value="F:peptidyl-prolyl cis-trans isomerase activity"/>
    <property type="evidence" value="ECO:0007669"/>
    <property type="project" value="UniProtKB-UniRule"/>
</dbReference>
<dbReference type="RefSeq" id="WP_022969910.1">
    <property type="nucleotide sequence ID" value="NZ_ATVD01000004.1"/>
</dbReference>
<comment type="function">
    <text evidence="8">Also involved in hydrogenase metallocenter assembly, probably by participating in the nickel insertion step. This function in hydrogenase biosynthesis requires chaperone activity and the presence of the metal-binding domain, but not PPIase activity.</text>
</comment>
<protein>
    <recommendedName>
        <fullName evidence="10">Peptidyl-prolyl cis-trans isomerase</fullName>
        <ecNumber evidence="10">5.2.1.8</ecNumber>
    </recommendedName>
</protein>
<dbReference type="GO" id="GO:0042026">
    <property type="term" value="P:protein refolding"/>
    <property type="evidence" value="ECO:0007669"/>
    <property type="project" value="UniProtKB-ARBA"/>
</dbReference>
<evidence type="ECO:0000256" key="7">
    <source>
        <dbReference type="ARBA" id="ARBA00023235"/>
    </source>
</evidence>
<dbReference type="Proteomes" id="UP000029385">
    <property type="component" value="Unassembled WGS sequence"/>
</dbReference>
<organism evidence="12 13">
    <name type="scientific">Arenimonas oryziterrae DSM 21050 = YC6267</name>
    <dbReference type="NCBI Taxonomy" id="1121015"/>
    <lineage>
        <taxon>Bacteria</taxon>
        <taxon>Pseudomonadati</taxon>
        <taxon>Pseudomonadota</taxon>
        <taxon>Gammaproteobacteria</taxon>
        <taxon>Lysobacterales</taxon>
        <taxon>Lysobacteraceae</taxon>
        <taxon>Arenimonas</taxon>
    </lineage>
</organism>
<evidence type="ECO:0000256" key="1">
    <source>
        <dbReference type="ARBA" id="ARBA00000971"/>
    </source>
</evidence>
<accession>A0A091AU36</accession>
<dbReference type="PATRIC" id="fig|1121015.4.peg.1890"/>
<keyword evidence="7 9" id="KW-0413">Isomerase</keyword>
<dbReference type="EC" id="5.2.1.8" evidence="10"/>
<dbReference type="AlphaFoldDB" id="A0A091AU36"/>
<dbReference type="EMBL" id="AVCI01000007">
    <property type="protein sequence ID" value="KFN42861.1"/>
    <property type="molecule type" value="Genomic_DNA"/>
</dbReference>
<comment type="subcellular location">
    <subcellularLocation>
        <location evidence="2">Cytoplasm</location>
    </subcellularLocation>
</comment>
<dbReference type="OrthoDB" id="9808891at2"/>
<reference evidence="12 13" key="1">
    <citation type="submission" date="2013-09" db="EMBL/GenBank/DDBJ databases">
        <title>Genome sequencing of Arenimonas oryziterrae.</title>
        <authorList>
            <person name="Chen F."/>
            <person name="Wang G."/>
        </authorList>
    </citation>
    <scope>NUCLEOTIDE SEQUENCE [LARGE SCALE GENOMIC DNA]</scope>
    <source>
        <strain evidence="12 13">YC6267</strain>
    </source>
</reference>
<evidence type="ECO:0000256" key="10">
    <source>
        <dbReference type="RuleBase" id="RU003915"/>
    </source>
</evidence>
<dbReference type="Gene3D" id="3.10.50.40">
    <property type="match status" value="1"/>
</dbReference>
<keyword evidence="4" id="KW-0963">Cytoplasm</keyword>
<evidence type="ECO:0000256" key="4">
    <source>
        <dbReference type="ARBA" id="ARBA00022490"/>
    </source>
</evidence>
<evidence type="ECO:0000313" key="13">
    <source>
        <dbReference type="Proteomes" id="UP000029385"/>
    </source>
</evidence>
<dbReference type="InterPro" id="IPR046357">
    <property type="entry name" value="PPIase_dom_sf"/>
</dbReference>
<evidence type="ECO:0000313" key="12">
    <source>
        <dbReference type="EMBL" id="KFN42861.1"/>
    </source>
</evidence>
<comment type="catalytic activity">
    <reaction evidence="1 9 10">
        <text>[protein]-peptidylproline (omega=180) = [protein]-peptidylproline (omega=0)</text>
        <dbReference type="Rhea" id="RHEA:16237"/>
        <dbReference type="Rhea" id="RHEA-COMP:10747"/>
        <dbReference type="Rhea" id="RHEA-COMP:10748"/>
        <dbReference type="ChEBI" id="CHEBI:83833"/>
        <dbReference type="ChEBI" id="CHEBI:83834"/>
        <dbReference type="EC" id="5.2.1.8"/>
    </reaction>
</comment>
<evidence type="ECO:0000256" key="8">
    <source>
        <dbReference type="ARBA" id="ARBA00037071"/>
    </source>
</evidence>
<comment type="caution">
    <text evidence="12">The sequence shown here is derived from an EMBL/GenBank/DDBJ whole genome shotgun (WGS) entry which is preliminary data.</text>
</comment>
<dbReference type="eggNOG" id="COG1047">
    <property type="taxonomic scope" value="Bacteria"/>
</dbReference>
<keyword evidence="6" id="KW-0143">Chaperone</keyword>
<name>A0A091AU36_9GAMM</name>
<dbReference type="Pfam" id="PF00254">
    <property type="entry name" value="FKBP_C"/>
    <property type="match status" value="1"/>
</dbReference>
<keyword evidence="13" id="KW-1185">Reference proteome</keyword>
<sequence length="160" mass="16898">MQIAERTVASFHYTLTNDAGEVVDSSAGRSPLTYLHGAGNIVPGLEKEMAGRQVGDTFNVVVAPEDGYGQPNPMLINVVPRAAFQGVDTLEVGMEFQAQTPQGPLSVSIAKIEGDDVTVDGNHPLAGQTLHFAIEVTEVRDASLEELTHGHAHGAGGHHH</sequence>
<evidence type="ECO:0000259" key="11">
    <source>
        <dbReference type="PROSITE" id="PS50059"/>
    </source>
</evidence>
<dbReference type="GO" id="GO:0005737">
    <property type="term" value="C:cytoplasm"/>
    <property type="evidence" value="ECO:0007669"/>
    <property type="project" value="UniProtKB-SubCell"/>
</dbReference>
<gene>
    <name evidence="12" type="ORF">N789_12075</name>
</gene>
<dbReference type="InterPro" id="IPR001179">
    <property type="entry name" value="PPIase_FKBP_dom"/>
</dbReference>
<dbReference type="STRING" id="1121015.GCA_000420545_02307"/>
<comment type="similarity">
    <text evidence="3 10">Belongs to the FKBP-type PPIase family.</text>
</comment>
<feature type="domain" description="PPIase FKBP-type" evidence="11">
    <location>
        <begin position="6"/>
        <end position="95"/>
    </location>
</feature>
<evidence type="ECO:0000256" key="6">
    <source>
        <dbReference type="ARBA" id="ARBA00023186"/>
    </source>
</evidence>
<proteinExistence type="inferred from homology"/>
<dbReference type="PANTHER" id="PTHR47861:SF3">
    <property type="entry name" value="FKBP-TYPE PEPTIDYL-PROLYL CIS-TRANS ISOMERASE SLYD"/>
    <property type="match status" value="1"/>
</dbReference>
<evidence type="ECO:0000256" key="2">
    <source>
        <dbReference type="ARBA" id="ARBA00004496"/>
    </source>
</evidence>
<keyword evidence="5 9" id="KW-0697">Rotamase</keyword>
<dbReference type="SUPFAM" id="SSF54534">
    <property type="entry name" value="FKBP-like"/>
    <property type="match status" value="1"/>
</dbReference>
<evidence type="ECO:0000256" key="3">
    <source>
        <dbReference type="ARBA" id="ARBA00006577"/>
    </source>
</evidence>
<dbReference type="PROSITE" id="PS50059">
    <property type="entry name" value="FKBP_PPIASE"/>
    <property type="match status" value="1"/>
</dbReference>
<evidence type="ECO:0000256" key="9">
    <source>
        <dbReference type="PROSITE-ProRule" id="PRU00277"/>
    </source>
</evidence>
<evidence type="ECO:0000256" key="5">
    <source>
        <dbReference type="ARBA" id="ARBA00023110"/>
    </source>
</evidence>
<dbReference type="PANTHER" id="PTHR47861">
    <property type="entry name" value="FKBP-TYPE PEPTIDYL-PROLYL CIS-TRANS ISOMERASE SLYD"/>
    <property type="match status" value="1"/>
</dbReference>